<dbReference type="RefSeq" id="WP_126275573.1">
    <property type="nucleotide sequence ID" value="NZ_CP034463.1"/>
</dbReference>
<evidence type="ECO:0000313" key="1">
    <source>
        <dbReference type="EMBL" id="AZP21751.1"/>
    </source>
</evidence>
<organism evidence="1 2">
    <name type="scientific">Streptomyces aquilus</name>
    <dbReference type="NCBI Taxonomy" id="2548456"/>
    <lineage>
        <taxon>Bacteria</taxon>
        <taxon>Bacillati</taxon>
        <taxon>Actinomycetota</taxon>
        <taxon>Actinomycetes</taxon>
        <taxon>Kitasatosporales</taxon>
        <taxon>Streptomycetaceae</taxon>
        <taxon>Streptomyces</taxon>
    </lineage>
</organism>
<sequence length="95" mass="10468">MELVFTGRVIEWHGPAPYYFVPVPDEESADIREVATAASYGWGVIPVEASIGEAAFTTSLFPKDGRYLLPLKAAVRRPRSLTTDDDVTVRMAVLL</sequence>
<dbReference type="Proteomes" id="UP000280197">
    <property type="component" value="Chromosome"/>
</dbReference>
<dbReference type="InterPro" id="IPR015018">
    <property type="entry name" value="DUF1905"/>
</dbReference>
<dbReference type="EMBL" id="CP034463">
    <property type="protein sequence ID" value="AZP21751.1"/>
    <property type="molecule type" value="Genomic_DNA"/>
</dbReference>
<dbReference type="SUPFAM" id="SSF141694">
    <property type="entry name" value="AF2212/PG0164-like"/>
    <property type="match status" value="1"/>
</dbReference>
<gene>
    <name evidence="1" type="ORF">EJC51_40120</name>
</gene>
<accession>A0A3Q9C6D4</accession>
<keyword evidence="2" id="KW-1185">Reference proteome</keyword>
<dbReference type="InterPro" id="IPR037079">
    <property type="entry name" value="AF2212/PG0164-like_sf"/>
</dbReference>
<dbReference type="Pfam" id="PF08922">
    <property type="entry name" value="DUF1905"/>
    <property type="match status" value="1"/>
</dbReference>
<protein>
    <submittedName>
        <fullName evidence="1">DUF1905 domain-containing protein</fullName>
    </submittedName>
</protein>
<evidence type="ECO:0000313" key="2">
    <source>
        <dbReference type="Proteomes" id="UP000280197"/>
    </source>
</evidence>
<proteinExistence type="predicted"/>
<reference evidence="1 2" key="1">
    <citation type="submission" date="2018-12" db="EMBL/GenBank/DDBJ databases">
        <authorList>
            <person name="Li K."/>
        </authorList>
    </citation>
    <scope>NUCLEOTIDE SEQUENCE [LARGE SCALE GENOMIC DNA]</scope>
    <source>
        <strain evidence="2">CR22</strain>
    </source>
</reference>
<dbReference type="AlphaFoldDB" id="A0A3Q9C6D4"/>
<name>A0A3Q9C6D4_9ACTN</name>
<dbReference type="KEGG" id="saqu:EJC51_40120"/>
<dbReference type="Gene3D" id="2.40.30.100">
    <property type="entry name" value="AF2212/PG0164-like"/>
    <property type="match status" value="1"/>
</dbReference>